<organism evidence="1">
    <name type="scientific">bioreactor metagenome</name>
    <dbReference type="NCBI Taxonomy" id="1076179"/>
    <lineage>
        <taxon>unclassified sequences</taxon>
        <taxon>metagenomes</taxon>
        <taxon>ecological metagenomes</taxon>
    </lineage>
</organism>
<name>A0A644ZW73_9ZZZZ</name>
<reference evidence="1" key="1">
    <citation type="submission" date="2019-08" db="EMBL/GenBank/DDBJ databases">
        <authorList>
            <person name="Kucharzyk K."/>
            <person name="Murdoch R.W."/>
            <person name="Higgins S."/>
            <person name="Loffler F."/>
        </authorList>
    </citation>
    <scope>NUCLEOTIDE SEQUENCE</scope>
</reference>
<protein>
    <submittedName>
        <fullName evidence="1">Uncharacterized protein</fullName>
    </submittedName>
</protein>
<dbReference type="EMBL" id="VSSQ01010792">
    <property type="protein sequence ID" value="MPM45229.1"/>
    <property type="molecule type" value="Genomic_DNA"/>
</dbReference>
<comment type="caution">
    <text evidence="1">The sequence shown here is derived from an EMBL/GenBank/DDBJ whole genome shotgun (WGS) entry which is preliminary data.</text>
</comment>
<sequence length="253" mass="28048">MDLQIPNPGFRPGGGKHRRISLVHGPLDQGTGDHGAEAVHREDPVHRQTERHSQIFLPGIQHQRVEGLLQFRDALPGIGRDGENGLSLQECPLHPLGDFLPHHIQPFGVHHVGLGHGHKAVLDAQKRQNAQMLHGLGHEALIRGHHQHGKVNPPRPRQHIFNKFLMARHIYDARLRPVFKVQMGKAQLDGDAPLFLLLKPVGVDPGEGLDQQGFPVVHVARGADDHMLHRRLSLSASTMQENSSSRSVRASSR</sequence>
<proteinExistence type="predicted"/>
<gene>
    <name evidence="1" type="ORF">SDC9_91915</name>
</gene>
<evidence type="ECO:0000313" key="1">
    <source>
        <dbReference type="EMBL" id="MPM45229.1"/>
    </source>
</evidence>
<accession>A0A644ZW73</accession>
<dbReference type="AlphaFoldDB" id="A0A644ZW73"/>